<evidence type="ECO:0000313" key="1">
    <source>
        <dbReference type="EMBL" id="GAC76763.1"/>
    </source>
</evidence>
<organism evidence="1 2">
    <name type="scientific">Pseudozyma antarctica (strain T-34)</name>
    <name type="common">Yeast</name>
    <name type="synonym">Candida antarctica</name>
    <dbReference type="NCBI Taxonomy" id="1151754"/>
    <lineage>
        <taxon>Eukaryota</taxon>
        <taxon>Fungi</taxon>
        <taxon>Dikarya</taxon>
        <taxon>Basidiomycota</taxon>
        <taxon>Ustilaginomycotina</taxon>
        <taxon>Ustilaginomycetes</taxon>
        <taxon>Ustilaginales</taxon>
        <taxon>Ustilaginaceae</taxon>
        <taxon>Moesziomyces</taxon>
    </lineage>
</organism>
<evidence type="ECO:0000313" key="2">
    <source>
        <dbReference type="Proteomes" id="UP000011976"/>
    </source>
</evidence>
<gene>
    <name evidence="1" type="ORF">PANT_22d00181</name>
</gene>
<name>M9MG56_PSEA3</name>
<protein>
    <submittedName>
        <fullName evidence="1">Transcription factor containing NAC and TS-N domains</fullName>
    </submittedName>
</protein>
<dbReference type="AlphaFoldDB" id="M9MG56"/>
<accession>M9MG56</accession>
<sequence>MDVSRSSLQCEMVKIKAYARNTAVKVTTLVSGTLPGTPHVEPLGASSAGNCYRTFASSLVLSSHPPLPCDPLLPPPASRPAILTLGDGTLLDLVFFSNRSPRSPASASHVPAVSLEAERKSIAPTMRTLS</sequence>
<dbReference type="EMBL" id="DF196788">
    <property type="protein sequence ID" value="GAC76763.1"/>
    <property type="molecule type" value="Genomic_DNA"/>
</dbReference>
<dbReference type="Proteomes" id="UP000011976">
    <property type="component" value="Unassembled WGS sequence"/>
</dbReference>
<reference evidence="2" key="1">
    <citation type="journal article" date="2013" name="Genome Announc.">
        <title>Genome sequence of the basidiomycetous yeast Pseudozyma antarctica T-34, a producer of the glycolipid biosurfactants mannosylerythritol lipids.</title>
        <authorList>
            <person name="Morita T."/>
            <person name="Koike H."/>
            <person name="Koyama Y."/>
            <person name="Hagiwara H."/>
            <person name="Ito E."/>
            <person name="Fukuoka T."/>
            <person name="Imura T."/>
            <person name="Machida M."/>
            <person name="Kitamoto D."/>
        </authorList>
    </citation>
    <scope>NUCLEOTIDE SEQUENCE [LARGE SCALE GENOMIC DNA]</scope>
    <source>
        <strain evidence="2">T-34</strain>
    </source>
</reference>
<proteinExistence type="predicted"/>